<feature type="region of interest" description="Disordered" evidence="1">
    <location>
        <begin position="1"/>
        <end position="62"/>
    </location>
</feature>
<dbReference type="EMBL" id="KN824284">
    <property type="protein sequence ID" value="KIM30545.1"/>
    <property type="molecule type" value="Genomic_DNA"/>
</dbReference>
<dbReference type="OrthoDB" id="204058at2759"/>
<proteinExistence type="predicted"/>
<dbReference type="STRING" id="933852.A0A0C3B190"/>
<reference evidence="3" key="2">
    <citation type="submission" date="2015-01" db="EMBL/GenBank/DDBJ databases">
        <title>Evolutionary Origins and Diversification of the Mycorrhizal Mutualists.</title>
        <authorList>
            <consortium name="DOE Joint Genome Institute"/>
            <consortium name="Mycorrhizal Genomics Consortium"/>
            <person name="Kohler A."/>
            <person name="Kuo A."/>
            <person name="Nagy L.G."/>
            <person name="Floudas D."/>
            <person name="Copeland A."/>
            <person name="Barry K.W."/>
            <person name="Cichocki N."/>
            <person name="Veneault-Fourrey C."/>
            <person name="LaButti K."/>
            <person name="Lindquist E.A."/>
            <person name="Lipzen A."/>
            <person name="Lundell T."/>
            <person name="Morin E."/>
            <person name="Murat C."/>
            <person name="Riley R."/>
            <person name="Ohm R."/>
            <person name="Sun H."/>
            <person name="Tunlid A."/>
            <person name="Henrissat B."/>
            <person name="Grigoriev I.V."/>
            <person name="Hibbett D.S."/>
            <person name="Martin F."/>
        </authorList>
    </citation>
    <scope>NUCLEOTIDE SEQUENCE [LARGE SCALE GENOMIC DNA]</scope>
    <source>
        <strain evidence="3">MAFF 305830</strain>
    </source>
</reference>
<protein>
    <submittedName>
        <fullName evidence="2">Uncharacterized protein</fullName>
    </submittedName>
</protein>
<organism evidence="2 3">
    <name type="scientific">Serendipita vermifera MAFF 305830</name>
    <dbReference type="NCBI Taxonomy" id="933852"/>
    <lineage>
        <taxon>Eukaryota</taxon>
        <taxon>Fungi</taxon>
        <taxon>Dikarya</taxon>
        <taxon>Basidiomycota</taxon>
        <taxon>Agaricomycotina</taxon>
        <taxon>Agaricomycetes</taxon>
        <taxon>Sebacinales</taxon>
        <taxon>Serendipitaceae</taxon>
        <taxon>Serendipita</taxon>
    </lineage>
</organism>
<evidence type="ECO:0000313" key="3">
    <source>
        <dbReference type="Proteomes" id="UP000054097"/>
    </source>
</evidence>
<reference evidence="2 3" key="1">
    <citation type="submission" date="2014-04" db="EMBL/GenBank/DDBJ databases">
        <authorList>
            <consortium name="DOE Joint Genome Institute"/>
            <person name="Kuo A."/>
            <person name="Zuccaro A."/>
            <person name="Kohler A."/>
            <person name="Nagy L.G."/>
            <person name="Floudas D."/>
            <person name="Copeland A."/>
            <person name="Barry K.W."/>
            <person name="Cichocki N."/>
            <person name="Veneault-Fourrey C."/>
            <person name="LaButti K."/>
            <person name="Lindquist E.A."/>
            <person name="Lipzen A."/>
            <person name="Lundell T."/>
            <person name="Morin E."/>
            <person name="Murat C."/>
            <person name="Sun H."/>
            <person name="Tunlid A."/>
            <person name="Henrissat B."/>
            <person name="Grigoriev I.V."/>
            <person name="Hibbett D.S."/>
            <person name="Martin F."/>
            <person name="Nordberg H.P."/>
            <person name="Cantor M.N."/>
            <person name="Hua S.X."/>
        </authorList>
    </citation>
    <scope>NUCLEOTIDE SEQUENCE [LARGE SCALE GENOMIC DNA]</scope>
    <source>
        <strain evidence="2 3">MAFF 305830</strain>
    </source>
</reference>
<feature type="region of interest" description="Disordered" evidence="1">
    <location>
        <begin position="212"/>
        <end position="292"/>
    </location>
</feature>
<keyword evidence="3" id="KW-1185">Reference proteome</keyword>
<dbReference type="Proteomes" id="UP000054097">
    <property type="component" value="Unassembled WGS sequence"/>
</dbReference>
<evidence type="ECO:0000313" key="2">
    <source>
        <dbReference type="EMBL" id="KIM30545.1"/>
    </source>
</evidence>
<name>A0A0C3B190_SERVB</name>
<dbReference type="AlphaFoldDB" id="A0A0C3B190"/>
<evidence type="ECO:0000256" key="1">
    <source>
        <dbReference type="SAM" id="MobiDB-lite"/>
    </source>
</evidence>
<gene>
    <name evidence="2" type="ORF">M408DRAFT_287389</name>
</gene>
<sequence>MPINDIRPETQLSLGSADPRYREFGTMSSHPDHNAPFGQNNSHRGLPDWSQGREADNATPDAMMMASSPPGGDVMDHMNASVNVDAPGYATFDYGFAEAFGHATPDSAWDYRANRTVVVYDSGDESETDFGATNAASRRNQGLELQTDALRMGTGPSGVIISEGVALSPSDVDSDIDGNTAAMASRFVMEERMRRVYGPLDGDRAESDQLDLTSLDQPHDPNDSDATEDGQQLPGPTRVGKLKKEKMRQREQDIEREQMEQEQEELAFGTADDGGQDFAESIRSQSPSPPKPLPPMPLGVVEAWQAGLLYALSRHVLPGPPYCPSLAPITGPGSGKTGKKPESQEASDWAWKWRLDECLRFAAELSGRRAQKGSMEGLGREMQDGGWI</sequence>
<feature type="compositionally biased region" description="Basic and acidic residues" evidence="1">
    <location>
        <begin position="248"/>
        <end position="259"/>
    </location>
</feature>
<accession>A0A0C3B190</accession>
<dbReference type="HOGENOM" id="CLU_712066_0_0_1"/>